<geneLocation type="plasmid" evidence="2 3">
    <name>pSCL4</name>
</geneLocation>
<protein>
    <submittedName>
        <fullName evidence="2">Uncharacterized protein</fullName>
    </submittedName>
</protein>
<evidence type="ECO:0000313" key="2">
    <source>
        <dbReference type="EMBL" id="EFG03664.2"/>
    </source>
</evidence>
<accession>B5GUF1</accession>
<feature type="region of interest" description="Disordered" evidence="1">
    <location>
        <begin position="153"/>
        <end position="184"/>
    </location>
</feature>
<keyword evidence="2" id="KW-0614">Plasmid</keyword>
<feature type="region of interest" description="Disordered" evidence="1">
    <location>
        <begin position="1"/>
        <end position="25"/>
    </location>
</feature>
<gene>
    <name evidence="2" type="ORF">SCLAV_p0173</name>
</gene>
<dbReference type="AlphaFoldDB" id="B5GUF1"/>
<evidence type="ECO:0000256" key="1">
    <source>
        <dbReference type="SAM" id="MobiDB-lite"/>
    </source>
</evidence>
<reference evidence="2 3" key="1">
    <citation type="journal article" date="2010" name="Genome Biol. Evol.">
        <title>The sequence of a 1.8-mb bacterial linear plasmid reveals a rich evolutionary reservoir of secondary metabolic pathways.</title>
        <authorList>
            <person name="Medema M.H."/>
            <person name="Trefzer A."/>
            <person name="Kovalchuk A."/>
            <person name="van den Berg M."/>
            <person name="Mueller U."/>
            <person name="Heijne W."/>
            <person name="Wu L."/>
            <person name="Alam M.T."/>
            <person name="Ronning C.M."/>
            <person name="Nierman W.C."/>
            <person name="Bovenberg R.A.L."/>
            <person name="Breitling R."/>
            <person name="Takano E."/>
        </authorList>
    </citation>
    <scope>NUCLEOTIDE SEQUENCE [LARGE SCALE GENOMIC DNA]</scope>
    <source>
        <strain evidence="3">ATCC 27064 / DSM 738 / JCM 4710 / NBRC 13307 / NCIMB 12785 / NRRL 3585 / VKM Ac-602</strain>
        <plasmid evidence="2">pSCL4</plasmid>
    </source>
</reference>
<sequence>MLSGTTAWHDGSPRPSSPGHRPRAPVVSLDMSMELPEGIQGVDGQAETTLVAACDLTDAVAVAGWSRGAADDALEAIEVLAAALARVEGLDGPLAPVADAVVRARRHLDPDDELVPVIGAVSRARCRLGVDDEPELLSVPGPGCGAGVRPRRAGLGTGTGVTPARGFQGSPGSWPRFQGIRTER</sequence>
<proteinExistence type="predicted"/>
<dbReference type="EMBL" id="CM000914">
    <property type="protein sequence ID" value="EFG03664.2"/>
    <property type="molecule type" value="Genomic_DNA"/>
</dbReference>
<dbReference type="Proteomes" id="UP000002357">
    <property type="component" value="Plasmid pSCL4"/>
</dbReference>
<organism evidence="2 3">
    <name type="scientific">Streptomyces clavuligerus</name>
    <dbReference type="NCBI Taxonomy" id="1901"/>
    <lineage>
        <taxon>Bacteria</taxon>
        <taxon>Bacillati</taxon>
        <taxon>Actinomycetota</taxon>
        <taxon>Actinomycetes</taxon>
        <taxon>Kitasatosporales</taxon>
        <taxon>Streptomycetaceae</taxon>
        <taxon>Streptomyces</taxon>
    </lineage>
</organism>
<keyword evidence="3" id="KW-1185">Reference proteome</keyword>
<evidence type="ECO:0000313" key="3">
    <source>
        <dbReference type="Proteomes" id="UP000002357"/>
    </source>
</evidence>
<name>B5GUF1_STRCL</name>